<comment type="function">
    <text evidence="1 10">Part of cytochrome c oxidase, its function is unknown.</text>
</comment>
<organism evidence="12 13">
    <name type="scientific">Candidatus Lumbricidiphila eiseniae</name>
    <dbReference type="NCBI Taxonomy" id="1969409"/>
    <lineage>
        <taxon>Bacteria</taxon>
        <taxon>Bacillati</taxon>
        <taxon>Actinomycetota</taxon>
        <taxon>Actinomycetes</taxon>
        <taxon>Micrococcales</taxon>
        <taxon>Microbacteriaceae</taxon>
        <taxon>Candidatus Lumbricidiphila</taxon>
    </lineage>
</organism>
<comment type="catalytic activity">
    <reaction evidence="9 10">
        <text>4 Fe(II)-[cytochrome c] + O2 + 8 H(+)(in) = 4 Fe(III)-[cytochrome c] + 2 H2O + 4 H(+)(out)</text>
        <dbReference type="Rhea" id="RHEA:11436"/>
        <dbReference type="Rhea" id="RHEA-COMP:10350"/>
        <dbReference type="Rhea" id="RHEA-COMP:14399"/>
        <dbReference type="ChEBI" id="CHEBI:15377"/>
        <dbReference type="ChEBI" id="CHEBI:15378"/>
        <dbReference type="ChEBI" id="CHEBI:15379"/>
        <dbReference type="ChEBI" id="CHEBI:29033"/>
        <dbReference type="ChEBI" id="CHEBI:29034"/>
        <dbReference type="EC" id="7.1.1.9"/>
    </reaction>
</comment>
<evidence type="ECO:0000313" key="13">
    <source>
        <dbReference type="Proteomes" id="UP000219994"/>
    </source>
</evidence>
<keyword evidence="6 10" id="KW-1278">Translocase</keyword>
<evidence type="ECO:0000256" key="9">
    <source>
        <dbReference type="ARBA" id="ARBA00047816"/>
    </source>
</evidence>
<evidence type="ECO:0000256" key="5">
    <source>
        <dbReference type="ARBA" id="ARBA00022692"/>
    </source>
</evidence>
<feature type="transmembrane region" description="Helical" evidence="11">
    <location>
        <begin position="92"/>
        <end position="110"/>
    </location>
</feature>
<keyword evidence="7 11" id="KW-1133">Transmembrane helix</keyword>
<name>A0A2A6FRK6_9MICO</name>
<evidence type="ECO:0000256" key="7">
    <source>
        <dbReference type="ARBA" id="ARBA00022989"/>
    </source>
</evidence>
<evidence type="ECO:0000313" key="12">
    <source>
        <dbReference type="EMBL" id="PDQ35317.1"/>
    </source>
</evidence>
<comment type="subunit">
    <text evidence="10">Associates with subunits I, II and III to form cytochrome c oxidase.</text>
</comment>
<dbReference type="PIRSF" id="PIRSF017385">
    <property type="entry name" value="CtaF"/>
    <property type="match status" value="1"/>
</dbReference>
<evidence type="ECO:0000256" key="2">
    <source>
        <dbReference type="ARBA" id="ARBA00004651"/>
    </source>
</evidence>
<dbReference type="GO" id="GO:0004129">
    <property type="term" value="F:cytochrome-c oxidase activity"/>
    <property type="evidence" value="ECO:0007669"/>
    <property type="project" value="UniProtKB-EC"/>
</dbReference>
<proteinExistence type="inferred from homology"/>
<comment type="subcellular location">
    <subcellularLocation>
        <location evidence="2">Cell membrane</location>
        <topology evidence="2">Multi-pass membrane protein</topology>
    </subcellularLocation>
</comment>
<feature type="transmembrane region" description="Helical" evidence="11">
    <location>
        <begin position="37"/>
        <end position="57"/>
    </location>
</feature>
<reference evidence="13" key="1">
    <citation type="submission" date="2017-03" db="EMBL/GenBank/DDBJ databases">
        <authorList>
            <person name="Lund M.B."/>
        </authorList>
    </citation>
    <scope>NUCLEOTIDE SEQUENCE [LARGE SCALE GENOMIC DNA]</scope>
</reference>
<keyword evidence="5 11" id="KW-0812">Transmembrane</keyword>
<dbReference type="AlphaFoldDB" id="A0A2A6FRK6"/>
<evidence type="ECO:0000256" key="11">
    <source>
        <dbReference type="SAM" id="Phobius"/>
    </source>
</evidence>
<comment type="similarity">
    <text evidence="3 10">Belongs to the cytochrome c oxidase bacterial subunit CtaF family.</text>
</comment>
<accession>A0A2A6FRK6</accession>
<gene>
    <name evidence="12" type="ORF">B5766_06885</name>
</gene>
<dbReference type="EC" id="7.1.1.9" evidence="10"/>
<evidence type="ECO:0000256" key="1">
    <source>
        <dbReference type="ARBA" id="ARBA00002536"/>
    </source>
</evidence>
<evidence type="ECO:0000256" key="8">
    <source>
        <dbReference type="ARBA" id="ARBA00023136"/>
    </source>
</evidence>
<evidence type="ECO:0000256" key="4">
    <source>
        <dbReference type="ARBA" id="ARBA00022475"/>
    </source>
</evidence>
<keyword evidence="8 10" id="KW-0472">Membrane</keyword>
<dbReference type="GO" id="GO:0005886">
    <property type="term" value="C:plasma membrane"/>
    <property type="evidence" value="ECO:0007669"/>
    <property type="project" value="UniProtKB-SubCell"/>
</dbReference>
<feature type="transmembrane region" description="Helical" evidence="11">
    <location>
        <begin position="7"/>
        <end position="25"/>
    </location>
</feature>
<keyword evidence="4 10" id="KW-1003">Cell membrane</keyword>
<evidence type="ECO:0000256" key="3">
    <source>
        <dbReference type="ARBA" id="ARBA00006870"/>
    </source>
</evidence>
<sequence length="140" mass="15364">MGINVKLLWLLTIFLLAAAGVYWLWSAESTVNREPEWAGSIAISLSAVLCAFIGFYLGRVHKAQGAELPGDREHAEIDDGDSELGFFSPWSWWPIALAGSAAIVFLGLAAGFWLCFIGVAFALVSLVGWVFEYYRGNFAR</sequence>
<dbReference type="EMBL" id="NAEP01000036">
    <property type="protein sequence ID" value="PDQ35317.1"/>
    <property type="molecule type" value="Genomic_DNA"/>
</dbReference>
<protein>
    <recommendedName>
        <fullName evidence="10">Cytochrome c oxidase polypeptide 4</fullName>
        <ecNumber evidence="10">7.1.1.9</ecNumber>
    </recommendedName>
    <alternativeName>
        <fullName evidence="10">Cytochrome aa3 subunit 4</fullName>
    </alternativeName>
    <alternativeName>
        <fullName evidence="10">Cytochrome c oxidase polypeptide IV</fullName>
    </alternativeName>
</protein>
<dbReference type="Proteomes" id="UP000219994">
    <property type="component" value="Unassembled WGS sequence"/>
</dbReference>
<dbReference type="GO" id="GO:0022900">
    <property type="term" value="P:electron transport chain"/>
    <property type="evidence" value="ECO:0007669"/>
    <property type="project" value="InterPro"/>
</dbReference>
<feature type="transmembrane region" description="Helical" evidence="11">
    <location>
        <begin position="116"/>
        <end position="134"/>
    </location>
</feature>
<comment type="caution">
    <text evidence="12">The sequence shown here is derived from an EMBL/GenBank/DDBJ whole genome shotgun (WGS) entry which is preliminary data.</text>
</comment>
<evidence type="ECO:0000256" key="6">
    <source>
        <dbReference type="ARBA" id="ARBA00022967"/>
    </source>
</evidence>
<evidence type="ECO:0000256" key="10">
    <source>
        <dbReference type="PIRNR" id="PIRNR017385"/>
    </source>
</evidence>
<dbReference type="InterPro" id="IPR021050">
    <property type="entry name" value="Cyt_c_oxidase_su4_actinobac"/>
</dbReference>
<dbReference type="Pfam" id="PF12270">
    <property type="entry name" value="Cyt_c_ox_IV"/>
    <property type="match status" value="1"/>
</dbReference>